<proteinExistence type="predicted"/>
<feature type="region of interest" description="Disordered" evidence="1">
    <location>
        <begin position="176"/>
        <end position="195"/>
    </location>
</feature>
<feature type="non-terminal residue" evidence="2">
    <location>
        <position position="294"/>
    </location>
</feature>
<organism evidence="2">
    <name type="scientific">marine metagenome</name>
    <dbReference type="NCBI Taxonomy" id="408172"/>
    <lineage>
        <taxon>unclassified sequences</taxon>
        <taxon>metagenomes</taxon>
        <taxon>ecological metagenomes</taxon>
    </lineage>
</organism>
<reference evidence="2" key="1">
    <citation type="submission" date="2018-05" db="EMBL/GenBank/DDBJ databases">
        <authorList>
            <person name="Lanie J.A."/>
            <person name="Ng W.-L."/>
            <person name="Kazmierczak K.M."/>
            <person name="Andrzejewski T.M."/>
            <person name="Davidsen T.M."/>
            <person name="Wayne K.J."/>
            <person name="Tettelin H."/>
            <person name="Glass J.I."/>
            <person name="Rusch D."/>
            <person name="Podicherti R."/>
            <person name="Tsui H.-C.T."/>
            <person name="Winkler M.E."/>
        </authorList>
    </citation>
    <scope>NUCLEOTIDE SEQUENCE</scope>
</reference>
<sequence>MEKDVVKNFLGAPFPITSEWHEEDTAGNRHHQRVALLHILLMKHKEKKGFVLFTDFCGLDNALKICKRLKLEQHNNWEQLDTVFNEIIPRVRKRTVKMHEKMAECIVNLARRGFHEIVCSMDKEFLVEITREKMDHKKLGEIDGIPNCCIDAFVENRWDIFEINALMLGKPIAQNRTTQQPNSSSNINRTTYTTPEEDEEFISRKARELGLPTQMIEDADFIIINTFNPGLGDESFEKQKDDSEAIATGVRTYPFLTHIPCEDCIRNFENSPSAIMNNRFSDFCKFRFPELYEA</sequence>
<protein>
    <submittedName>
        <fullName evidence="2">Uncharacterized protein</fullName>
    </submittedName>
</protein>
<dbReference type="EMBL" id="UINC01113495">
    <property type="protein sequence ID" value="SVC83139.1"/>
    <property type="molecule type" value="Genomic_DNA"/>
</dbReference>
<accession>A0A382QC53</accession>
<evidence type="ECO:0000313" key="2">
    <source>
        <dbReference type="EMBL" id="SVC83139.1"/>
    </source>
</evidence>
<dbReference type="AlphaFoldDB" id="A0A382QC53"/>
<feature type="compositionally biased region" description="Polar residues" evidence="1">
    <location>
        <begin position="176"/>
        <end position="194"/>
    </location>
</feature>
<evidence type="ECO:0000256" key="1">
    <source>
        <dbReference type="SAM" id="MobiDB-lite"/>
    </source>
</evidence>
<name>A0A382QC53_9ZZZZ</name>
<gene>
    <name evidence="2" type="ORF">METZ01_LOCUS335993</name>
</gene>